<evidence type="ECO:0000313" key="3">
    <source>
        <dbReference type="EMBL" id="CAB3791559.1"/>
    </source>
</evidence>
<dbReference type="RefSeq" id="WP_175105719.1">
    <property type="nucleotide sequence ID" value="NZ_CADIKM010000014.1"/>
</dbReference>
<evidence type="ECO:0000256" key="1">
    <source>
        <dbReference type="SAM" id="Coils"/>
    </source>
</evidence>
<evidence type="ECO:0000259" key="2">
    <source>
        <dbReference type="Pfam" id="PF11740"/>
    </source>
</evidence>
<proteinExistence type="predicted"/>
<sequence length="401" mass="43655">MNADAKEAIRREIAELKRAGGRRRELSLHACQRLFLDHAVRPSVVTVRELTGVGSAGDIPKDIDVFWEKLRQTAVARAGVGAIPAELEQAAGALLGELYRSAIDTARSQLDADRRALKEARDALEDALRRALVERDLAVEAAREARESLTTAIAEKRALEHRLDFEHDAAAATRTDSHSLQALLDRDNDALRVELTRLRSEYQTSQTELLALRATLQANAESYAAQIKDAMTDAERRVKPLLLELDTLRGMASTYESGGRDLARREYDFIQQLSVAKGRIDTLDALSSRQADEIAALHRELALADRQNGLPAAIGAMLASLASSNRLEPDELTALGTLVDGFALPVRVCPACGEGEPELSNDNGVFELRCPDCDHASGPAVSRVAAAAQFSLSTRQVVRPV</sequence>
<reference evidence="3 4" key="1">
    <citation type="submission" date="2020-04" db="EMBL/GenBank/DDBJ databases">
        <authorList>
            <person name="De Canck E."/>
        </authorList>
    </citation>
    <scope>NUCLEOTIDE SEQUENCE [LARGE SCALE GENOMIC DNA]</scope>
    <source>
        <strain evidence="3 4">LMG 28138</strain>
    </source>
</reference>
<dbReference type="AlphaFoldDB" id="A0A6S7BKH3"/>
<gene>
    <name evidence="3" type="ORF">LMG28138_03185</name>
</gene>
<keyword evidence="1" id="KW-0175">Coiled coil</keyword>
<dbReference type="InterPro" id="IPR021104">
    <property type="entry name" value="KfrA_DNA-bd_N"/>
</dbReference>
<dbReference type="Pfam" id="PF11740">
    <property type="entry name" value="KfrA_N"/>
    <property type="match status" value="1"/>
</dbReference>
<name>A0A6S7BKH3_9BURK</name>
<keyword evidence="4" id="KW-1185">Reference proteome</keyword>
<evidence type="ECO:0000313" key="4">
    <source>
        <dbReference type="Proteomes" id="UP000494115"/>
    </source>
</evidence>
<accession>A0A6S7BKH3</accession>
<dbReference type="Proteomes" id="UP000494115">
    <property type="component" value="Unassembled WGS sequence"/>
</dbReference>
<protein>
    <recommendedName>
        <fullName evidence="2">KfrA N-terminal DNA-binding domain-containing protein</fullName>
    </recommendedName>
</protein>
<organism evidence="3 4">
    <name type="scientific">Pararobbsia alpina</name>
    <dbReference type="NCBI Taxonomy" id="621374"/>
    <lineage>
        <taxon>Bacteria</taxon>
        <taxon>Pseudomonadati</taxon>
        <taxon>Pseudomonadota</taxon>
        <taxon>Betaproteobacteria</taxon>
        <taxon>Burkholderiales</taxon>
        <taxon>Burkholderiaceae</taxon>
        <taxon>Pararobbsia</taxon>
    </lineage>
</organism>
<feature type="domain" description="KfrA N-terminal DNA-binding" evidence="2">
    <location>
        <begin position="29"/>
        <end position="137"/>
    </location>
</feature>
<feature type="coiled-coil region" evidence="1">
    <location>
        <begin position="103"/>
        <end position="162"/>
    </location>
</feature>
<dbReference type="EMBL" id="CADIKM010000014">
    <property type="protein sequence ID" value="CAB3791559.1"/>
    <property type="molecule type" value="Genomic_DNA"/>
</dbReference>